<name>A0AAX2ZCD3_9FIRM</name>
<dbReference type="PANTHER" id="PTHR36444:SF2">
    <property type="entry name" value="TRANSCRIPTIONAL REGULATOR PROTEIN YOBU-RELATED"/>
    <property type="match status" value="1"/>
</dbReference>
<dbReference type="KEGG" id="tem:JW646_15570"/>
<dbReference type="PANTHER" id="PTHR36444">
    <property type="entry name" value="TRANSCRIPTIONAL REGULATOR PROTEIN YOBU-RELATED"/>
    <property type="match status" value="1"/>
</dbReference>
<evidence type="ECO:0000313" key="2">
    <source>
        <dbReference type="EMBL" id="UEL47039.1"/>
    </source>
</evidence>
<accession>A0AAX2ZCD3</accession>
<dbReference type="RefSeq" id="WP_228415600.1">
    <property type="nucleotide sequence ID" value="NZ_CP081135.1"/>
</dbReference>
<evidence type="ECO:0000313" key="3">
    <source>
        <dbReference type="Proteomes" id="UP001198983"/>
    </source>
</evidence>
<dbReference type="SMART" id="SM00871">
    <property type="entry name" value="AraC_E_bind"/>
    <property type="match status" value="1"/>
</dbReference>
<dbReference type="InterPro" id="IPR011256">
    <property type="entry name" value="Reg_factor_effector_dom_sf"/>
</dbReference>
<dbReference type="Proteomes" id="UP001198983">
    <property type="component" value="Chromosome"/>
</dbReference>
<dbReference type="Gene3D" id="3.20.80.10">
    <property type="entry name" value="Regulatory factor, effector binding domain"/>
    <property type="match status" value="1"/>
</dbReference>
<dbReference type="AlphaFoldDB" id="A0AAX2ZCD3"/>
<reference evidence="2 3" key="1">
    <citation type="journal article" date="2023" name="Int. J. Syst. Evol. Microbiol.">
        <title>Terrisporobacter hibernicus sp. nov., isolated from bovine faeces in Northern Ireland.</title>
        <authorList>
            <person name="Mitchell M."/>
            <person name="Nguyen S.V."/>
            <person name="Connor M."/>
            <person name="Fairley D.J."/>
            <person name="Donoghue O."/>
            <person name="Marshall H."/>
            <person name="Koolman L."/>
            <person name="McMullan G."/>
            <person name="Schaffer K.E."/>
            <person name="McGrath J.W."/>
            <person name="Fanning S."/>
        </authorList>
    </citation>
    <scope>NUCLEOTIDE SEQUENCE [LARGE SCALE GENOMIC DNA]</scope>
    <source>
        <strain evidence="2 3">MCA3</strain>
    </source>
</reference>
<feature type="domain" description="AraC effector-binding" evidence="1">
    <location>
        <begin position="1"/>
        <end position="153"/>
    </location>
</feature>
<keyword evidence="3" id="KW-1185">Reference proteome</keyword>
<protein>
    <submittedName>
        <fullName evidence="2">GyrI-like domain-containing protein</fullName>
    </submittedName>
</protein>
<sequence length="153" mass="18227">MNYEIVNLKEKQVVGLVKETTNNSNKSVEDIKRLWEEFFIKGHYENIKNRKDNKSIGLYTDYQGDFTKPYNFFCCCEVNKTDSIEDPLVSKTIPRGKYAKFIINGDVQNSVGKFWMELWQMNLDRKYSCDFEEYQNNTEDMQNQEIHIYISIN</sequence>
<dbReference type="InterPro" id="IPR053182">
    <property type="entry name" value="YobU-like_regulator"/>
</dbReference>
<proteinExistence type="predicted"/>
<dbReference type="Pfam" id="PF14526">
    <property type="entry name" value="Cass2"/>
    <property type="match status" value="1"/>
</dbReference>
<dbReference type="InterPro" id="IPR010499">
    <property type="entry name" value="AraC_E-bd"/>
</dbReference>
<dbReference type="EMBL" id="CP081135">
    <property type="protein sequence ID" value="UEL47039.1"/>
    <property type="molecule type" value="Genomic_DNA"/>
</dbReference>
<dbReference type="InterPro" id="IPR029441">
    <property type="entry name" value="Cass2"/>
</dbReference>
<evidence type="ECO:0000259" key="1">
    <source>
        <dbReference type="SMART" id="SM00871"/>
    </source>
</evidence>
<organism evidence="2 3">
    <name type="scientific">Terrisporobacter hibernicus</name>
    <dbReference type="NCBI Taxonomy" id="2813371"/>
    <lineage>
        <taxon>Bacteria</taxon>
        <taxon>Bacillati</taxon>
        <taxon>Bacillota</taxon>
        <taxon>Clostridia</taxon>
        <taxon>Peptostreptococcales</taxon>
        <taxon>Peptostreptococcaceae</taxon>
        <taxon>Terrisporobacter</taxon>
    </lineage>
</organism>
<dbReference type="SUPFAM" id="SSF55136">
    <property type="entry name" value="Probable bacterial effector-binding domain"/>
    <property type="match status" value="1"/>
</dbReference>
<gene>
    <name evidence="2" type="ORF">JW646_15570</name>
</gene>